<dbReference type="AlphaFoldDB" id="A0A151IQ86"/>
<proteinExistence type="predicted"/>
<dbReference type="Proteomes" id="UP000078542">
    <property type="component" value="Unassembled WGS sequence"/>
</dbReference>
<gene>
    <name evidence="1" type="ORF">ALC62_00807</name>
</gene>
<sequence length="97" mass="10720">MIVQDDPPAPAGDRQVSADVLTLTAHMLGPPSHFSSSENGTGLLPVCYLWPDNTPLPFFSYHNGIQGISLLLNARRDSHYSHFRPIACHIETIPNKR</sequence>
<keyword evidence="2" id="KW-1185">Reference proteome</keyword>
<protein>
    <submittedName>
        <fullName evidence="1">Uncharacterized protein</fullName>
    </submittedName>
</protein>
<dbReference type="EMBL" id="KQ976806">
    <property type="protein sequence ID" value="KYN08193.1"/>
    <property type="molecule type" value="Genomic_DNA"/>
</dbReference>
<reference evidence="1 2" key="1">
    <citation type="submission" date="2016-03" db="EMBL/GenBank/DDBJ databases">
        <title>Cyphomyrmex costatus WGS genome.</title>
        <authorList>
            <person name="Nygaard S."/>
            <person name="Hu H."/>
            <person name="Boomsma J."/>
            <person name="Zhang G."/>
        </authorList>
    </citation>
    <scope>NUCLEOTIDE SEQUENCE [LARGE SCALE GENOMIC DNA]</scope>
    <source>
        <strain evidence="1">MS0001</strain>
        <tissue evidence="1">Whole body</tissue>
    </source>
</reference>
<evidence type="ECO:0000313" key="1">
    <source>
        <dbReference type="EMBL" id="KYN08193.1"/>
    </source>
</evidence>
<name>A0A151IQ86_9HYME</name>
<evidence type="ECO:0000313" key="2">
    <source>
        <dbReference type="Proteomes" id="UP000078542"/>
    </source>
</evidence>
<organism evidence="1 2">
    <name type="scientific">Cyphomyrmex costatus</name>
    <dbReference type="NCBI Taxonomy" id="456900"/>
    <lineage>
        <taxon>Eukaryota</taxon>
        <taxon>Metazoa</taxon>
        <taxon>Ecdysozoa</taxon>
        <taxon>Arthropoda</taxon>
        <taxon>Hexapoda</taxon>
        <taxon>Insecta</taxon>
        <taxon>Pterygota</taxon>
        <taxon>Neoptera</taxon>
        <taxon>Endopterygota</taxon>
        <taxon>Hymenoptera</taxon>
        <taxon>Apocrita</taxon>
        <taxon>Aculeata</taxon>
        <taxon>Formicoidea</taxon>
        <taxon>Formicidae</taxon>
        <taxon>Myrmicinae</taxon>
        <taxon>Cyphomyrmex</taxon>
    </lineage>
</organism>
<accession>A0A151IQ86</accession>